<keyword evidence="2 5" id="KW-0812">Transmembrane</keyword>
<evidence type="ECO:0000256" key="4">
    <source>
        <dbReference type="ARBA" id="ARBA00023136"/>
    </source>
</evidence>
<evidence type="ECO:0000256" key="5">
    <source>
        <dbReference type="SAM" id="Phobius"/>
    </source>
</evidence>
<dbReference type="Pfam" id="PF05154">
    <property type="entry name" value="TM2"/>
    <property type="match status" value="1"/>
</dbReference>
<evidence type="ECO:0000259" key="6">
    <source>
        <dbReference type="Pfam" id="PF05154"/>
    </source>
</evidence>
<dbReference type="InterPro" id="IPR050932">
    <property type="entry name" value="TM2D1-3-like"/>
</dbReference>
<organism evidence="7 8">
    <name type="scientific">Desulforamulus ferrireducens</name>
    <dbReference type="NCBI Taxonomy" id="1833852"/>
    <lineage>
        <taxon>Bacteria</taxon>
        <taxon>Bacillati</taxon>
        <taxon>Bacillota</taxon>
        <taxon>Clostridia</taxon>
        <taxon>Eubacteriales</taxon>
        <taxon>Peptococcaceae</taxon>
        <taxon>Desulforamulus</taxon>
    </lineage>
</organism>
<dbReference type="EMBL" id="CP019698">
    <property type="protein sequence ID" value="AQS58426.1"/>
    <property type="molecule type" value="Genomic_DNA"/>
</dbReference>
<dbReference type="PANTHER" id="PTHR21016:SF25">
    <property type="entry name" value="TM2 DOMAIN-CONTAINING PROTEIN DDB_G0277895-RELATED"/>
    <property type="match status" value="1"/>
</dbReference>
<evidence type="ECO:0000256" key="3">
    <source>
        <dbReference type="ARBA" id="ARBA00022989"/>
    </source>
</evidence>
<evidence type="ECO:0000313" key="7">
    <source>
        <dbReference type="EMBL" id="AQS58426.1"/>
    </source>
</evidence>
<dbReference type="OrthoDB" id="8215804at2"/>
<evidence type="ECO:0000313" key="8">
    <source>
        <dbReference type="Proteomes" id="UP000189464"/>
    </source>
</evidence>
<feature type="transmembrane region" description="Helical" evidence="5">
    <location>
        <begin position="54"/>
        <end position="76"/>
    </location>
</feature>
<accession>A0A1S6IUI6</accession>
<reference evidence="7 8" key="1">
    <citation type="journal article" date="2016" name="Int. J. Syst. Evol. Microbiol.">
        <title>Desulfotomaculum ferrireducens sp. nov., a moderately thermophilic sulfate-reducing and dissimilatory Fe(III)-reducing bacterium isolated from compost.</title>
        <authorList>
            <person name="Yang G."/>
            <person name="Guo J."/>
            <person name="Zhuang L."/>
            <person name="Yuan Y."/>
            <person name="Zhou S."/>
        </authorList>
    </citation>
    <scope>NUCLEOTIDE SEQUENCE [LARGE SCALE GENOMIC DNA]</scope>
    <source>
        <strain evidence="7 8">GSS09</strain>
    </source>
</reference>
<feature type="transmembrane region" description="Helical" evidence="5">
    <location>
        <begin position="31"/>
        <end position="48"/>
    </location>
</feature>
<keyword evidence="3 5" id="KW-1133">Transmembrane helix</keyword>
<proteinExistence type="predicted"/>
<evidence type="ECO:0000256" key="1">
    <source>
        <dbReference type="ARBA" id="ARBA00004141"/>
    </source>
</evidence>
<dbReference type="STRING" id="1833852.B0537_04570"/>
<dbReference type="InterPro" id="IPR007829">
    <property type="entry name" value="TM2"/>
</dbReference>
<dbReference type="Proteomes" id="UP000189464">
    <property type="component" value="Chromosome"/>
</dbReference>
<comment type="subcellular location">
    <subcellularLocation>
        <location evidence="1">Membrane</location>
        <topology evidence="1">Multi-pass membrane protein</topology>
    </subcellularLocation>
</comment>
<dbReference type="PANTHER" id="PTHR21016">
    <property type="entry name" value="BETA-AMYLOID BINDING PROTEIN-RELATED"/>
    <property type="match status" value="1"/>
</dbReference>
<gene>
    <name evidence="7" type="ORF">B0537_04570</name>
</gene>
<evidence type="ECO:0000256" key="2">
    <source>
        <dbReference type="ARBA" id="ARBA00022692"/>
    </source>
</evidence>
<name>A0A1S6IUI6_9FIRM</name>
<feature type="domain" description="TM2" evidence="6">
    <location>
        <begin position="26"/>
        <end position="74"/>
    </location>
</feature>
<dbReference type="GO" id="GO:0016020">
    <property type="term" value="C:membrane"/>
    <property type="evidence" value="ECO:0007669"/>
    <property type="project" value="UniProtKB-SubCell"/>
</dbReference>
<protein>
    <recommendedName>
        <fullName evidence="6">TM2 domain-containing protein</fullName>
    </recommendedName>
</protein>
<dbReference type="AlphaFoldDB" id="A0A1S6IUI6"/>
<keyword evidence="8" id="KW-1185">Reference proteome</keyword>
<dbReference type="RefSeq" id="WP_077713389.1">
    <property type="nucleotide sequence ID" value="NZ_CP019698.1"/>
</dbReference>
<keyword evidence="4 5" id="KW-0472">Membrane</keyword>
<sequence length="114" mass="12803">MNTLFAKQDLTTEELNILNIELEKRKKSATTMYLLWFFTGCIGGHRYYLGDIGYAIGMTLTLGGLGFWALIDVFLIGSRLRKKTEMLEAEIIQNLKAMKQAKKNSEAEAAAAHV</sequence>
<dbReference type="KEGG" id="dfg:B0537_04570"/>